<protein>
    <submittedName>
        <fullName evidence="17">Uncharacterized protein</fullName>
    </submittedName>
</protein>
<feature type="disulfide bond" evidence="13">
    <location>
        <begin position="811"/>
        <end position="829"/>
    </location>
</feature>
<dbReference type="SUPFAM" id="SSF57196">
    <property type="entry name" value="EGF/Laminin"/>
    <property type="match status" value="1"/>
</dbReference>
<sequence>MPNLRDIAIFDISNQPSKADTPCTRLGNGRCAQLCFSFPVDQPTSPGFRCHCTTGVLAEDKHSCEDSKEFLVYTTRTEIHSLSLLPKSYNVPFDTVSDLTNVVGIYFDYTNKDLIFTQIRPDTKIAKVSSSNPTKEKMEIILDQGINPEGIAYDWTSKKIYWTDSANNSIYSMNSDGSHIVMIIQVERPRAIVLDPCRGHMYFTDWGSCNGNKFYCANGQCISCLWACDGSDDCGDNSDEDRNYCTYHTCSPSEFRCKNGRCIFSTWKCDHEDDCGDGSDEEGCEYPPCAEGEFTCANHRCIPMSQLCNGVNDCKDKHTSDETSERCPKVTCPPNHLKCENTTICVEPFWLCDGDNDCGDNSDEDLLHCSDRSCPPNSFRCPNHRCIPGTWHCDGDDDCGDGVDEPGEYCKLDGRTCFGDLFTCDNGNCVPKIYICDGDNDCIDGSDEEDRHKCNNRKCDEETELTCNANKQWGRAMCIPKKWVCDGDPDCVDGADENVTAHYCPPPQECGENEFQCQNRRCISKEWECDFDNDCGDGSDESQACNSKYRVCTADEFNCTNAKCIHKTYHCDGEDDCGDNSDEVGCEPEKKCASGEFQCSNGECIAMGQFRCSGKDDKCIPTYWKCDGEKDCADGTDEPPGDSCPERKCRPGIFQCLDGEGCAAPTQLCHGQSDCSDGQKNCTEGWRKCPGRTNYRCIPEWLFCDGKDDCRDNTDEQPENCPKCHENGDFQCNNRRCIPKRWLCDFENDCGDNSDEKEEMMVSSSARQVTHCIQEHFRCDGVRNCHDLSDELDCPPRYPGDRYCCEEKFQCDNHLCVEMRDLCDGSNDCYDNSDERESLCSNYTCNTLRRFQCNNHKCIPLYQKCDGIDNCGDGSDENNMTICSHRPRPCIFNEFRCANQKCIGSNKICDHADDCGDSSDELGCHTASNCTVGGCEQTCTDLKDGGYVCHSIRGFRISPNNPKICNDIDECAEFTHNCSQLCTNLNGTHACSCREGFVAEINGVCRLEQGAITLIYSDSPEIRAFNLTSHTAKYVIKGDNIESLDYEPVSGIVYWTDSYGKTIKRSYLPGSPERANVTMGYAQNLDIESRAKPTGMAVDWAGLNLYWSETDRTGNKPRGSILVSTLDGRYRHSIITTGLEVPTSVVVDPDHGYMFWTDIGSIPKIETSWMDGSKRRILVSDAISQSTGLSIDFAMEHTIYWVDVKLNKIEMMREDGTRRTLVAYGNYLKHPLSLDVFESSIYWVTRDSGEIYSMDKFGRGVPVKLPGEFANPSSIKVYCMQTSGTTPAV</sequence>
<comment type="caution">
    <text evidence="13">Lacks conserved residue(s) required for the propagation of feature annotation.</text>
</comment>
<feature type="domain" description="EGF-like calcium-binding" evidence="15">
    <location>
        <begin position="967"/>
        <end position="1006"/>
    </location>
</feature>
<evidence type="ECO:0000256" key="13">
    <source>
        <dbReference type="PROSITE-ProRule" id="PRU00124"/>
    </source>
</evidence>
<feature type="repeat" description="LDL-receptor class B" evidence="14">
    <location>
        <begin position="1152"/>
        <end position="1195"/>
    </location>
</feature>
<dbReference type="PROSITE" id="PS51120">
    <property type="entry name" value="LDLRB"/>
    <property type="match status" value="3"/>
</dbReference>
<dbReference type="GO" id="GO:0005886">
    <property type="term" value="C:plasma membrane"/>
    <property type="evidence" value="ECO:0007669"/>
    <property type="project" value="TreeGrafter"/>
</dbReference>
<dbReference type="SMART" id="SM00181">
    <property type="entry name" value="EGF"/>
    <property type="match status" value="3"/>
</dbReference>
<evidence type="ECO:0000256" key="14">
    <source>
        <dbReference type="PROSITE-ProRule" id="PRU00461"/>
    </source>
</evidence>
<feature type="disulfide bond" evidence="13">
    <location>
        <begin position="804"/>
        <end position="816"/>
    </location>
</feature>
<feature type="disulfide bond" evidence="13">
    <location>
        <begin position="559"/>
        <end position="577"/>
    </location>
</feature>
<dbReference type="Gene3D" id="2.10.25.10">
    <property type="entry name" value="Laminin"/>
    <property type="match status" value="1"/>
</dbReference>
<evidence type="ECO:0000256" key="8">
    <source>
        <dbReference type="ARBA" id="ARBA00022989"/>
    </source>
</evidence>
<dbReference type="FunFam" id="4.10.400.10:FF:000062">
    <property type="entry name" value="Terribly reduced optic lobes, isoform AI"/>
    <property type="match status" value="1"/>
</dbReference>
<proteinExistence type="predicted"/>
<keyword evidence="6" id="KW-0677">Repeat</keyword>
<dbReference type="FunFam" id="4.10.400.10:FF:000155">
    <property type="entry name" value="Low-density lipoprotein receptor"/>
    <property type="match status" value="1"/>
</dbReference>
<dbReference type="InterPro" id="IPR011042">
    <property type="entry name" value="6-blade_b-propeller_TolB-like"/>
</dbReference>
<organism evidence="17 18">
    <name type="scientific">Petrolisthes manimaculis</name>
    <dbReference type="NCBI Taxonomy" id="1843537"/>
    <lineage>
        <taxon>Eukaryota</taxon>
        <taxon>Metazoa</taxon>
        <taxon>Ecdysozoa</taxon>
        <taxon>Arthropoda</taxon>
        <taxon>Crustacea</taxon>
        <taxon>Multicrustacea</taxon>
        <taxon>Malacostraca</taxon>
        <taxon>Eumalacostraca</taxon>
        <taxon>Eucarida</taxon>
        <taxon>Decapoda</taxon>
        <taxon>Pleocyemata</taxon>
        <taxon>Anomura</taxon>
        <taxon>Galatheoidea</taxon>
        <taxon>Porcellanidae</taxon>
        <taxon>Petrolisthes</taxon>
    </lineage>
</organism>
<feature type="disulfide bond" evidence="13">
    <location>
        <begin position="552"/>
        <end position="564"/>
    </location>
</feature>
<evidence type="ECO:0000259" key="15">
    <source>
        <dbReference type="SMART" id="SM00179"/>
    </source>
</evidence>
<feature type="domain" description="EGF-like" evidence="16">
    <location>
        <begin position="249"/>
        <end position="285"/>
    </location>
</feature>
<keyword evidence="8" id="KW-1133">Transmembrane helix</keyword>
<dbReference type="CDD" id="cd00112">
    <property type="entry name" value="LDLa"/>
    <property type="match status" value="14"/>
</dbReference>
<dbReference type="FunFam" id="4.10.400.10:FF:000119">
    <property type="entry name" value="Suppressor of tumorigenicity 14 protein homolog"/>
    <property type="match status" value="1"/>
</dbReference>
<dbReference type="PANTHER" id="PTHR22722">
    <property type="entry name" value="LOW-DENSITY LIPOPROTEIN RECEPTOR-RELATED PROTEIN 2-RELATED"/>
    <property type="match status" value="1"/>
</dbReference>
<dbReference type="FunFam" id="2.120.10.30:FF:000241">
    <property type="entry name" value="Low-density lipoprotein receptor-related protein 6"/>
    <property type="match status" value="1"/>
</dbReference>
<feature type="disulfide bond" evidence="13">
    <location>
        <begin position="424"/>
        <end position="442"/>
    </location>
</feature>
<dbReference type="InterPro" id="IPR000033">
    <property type="entry name" value="LDLR_classB_rpt"/>
</dbReference>
<evidence type="ECO:0000313" key="17">
    <source>
        <dbReference type="EMBL" id="KAK4311474.1"/>
    </source>
</evidence>
<feature type="disulfide bond" evidence="13">
    <location>
        <begin position="732"/>
        <end position="750"/>
    </location>
</feature>
<feature type="disulfide bond" evidence="13">
    <location>
        <begin position="510"/>
        <end position="522"/>
    </location>
</feature>
<feature type="disulfide bond" evidence="13">
    <location>
        <begin position="289"/>
        <end position="301"/>
    </location>
</feature>
<feature type="disulfide bond" evidence="13">
    <location>
        <begin position="381"/>
        <end position="399"/>
    </location>
</feature>
<evidence type="ECO:0000256" key="12">
    <source>
        <dbReference type="ARBA" id="ARBA00023180"/>
    </source>
</evidence>
<dbReference type="SMART" id="SM00135">
    <property type="entry name" value="LY"/>
    <property type="match status" value="7"/>
</dbReference>
<feature type="disulfide bond" evidence="13">
    <location>
        <begin position="257"/>
        <end position="275"/>
    </location>
</feature>
<feature type="disulfide bond" evidence="13">
    <location>
        <begin position="517"/>
        <end position="535"/>
    </location>
</feature>
<dbReference type="GO" id="GO:0043235">
    <property type="term" value="C:receptor complex"/>
    <property type="evidence" value="ECO:0007669"/>
    <property type="project" value="TreeGrafter"/>
</dbReference>
<keyword evidence="11" id="KW-0675">Receptor</keyword>
<feature type="repeat" description="LDL-receptor class B" evidence="14">
    <location>
        <begin position="1197"/>
        <end position="1240"/>
    </location>
</feature>
<dbReference type="PRINTS" id="PR00261">
    <property type="entry name" value="LDLRECEPTOR"/>
</dbReference>
<evidence type="ECO:0000256" key="9">
    <source>
        <dbReference type="ARBA" id="ARBA00023136"/>
    </source>
</evidence>
<dbReference type="InterPro" id="IPR051221">
    <property type="entry name" value="LDLR-related"/>
</dbReference>
<evidence type="ECO:0000256" key="2">
    <source>
        <dbReference type="ARBA" id="ARBA00022536"/>
    </source>
</evidence>
<dbReference type="Pfam" id="PF00058">
    <property type="entry name" value="Ldl_recept_b"/>
    <property type="match status" value="2"/>
</dbReference>
<dbReference type="Proteomes" id="UP001292094">
    <property type="component" value="Unassembled WGS sequence"/>
</dbReference>
<keyword evidence="2" id="KW-0245">EGF-like domain</keyword>
<feature type="domain" description="EGF-like" evidence="16">
    <location>
        <begin position="22"/>
        <end position="65"/>
    </location>
</feature>
<keyword evidence="18" id="KW-1185">Reference proteome</keyword>
<dbReference type="FunFam" id="4.10.400.10:FF:000011">
    <property type="entry name" value="Low-density lipoprotein receptor-related protein 1"/>
    <property type="match status" value="1"/>
</dbReference>
<keyword evidence="4" id="KW-0812">Transmembrane</keyword>
<evidence type="ECO:0000313" key="18">
    <source>
        <dbReference type="Proteomes" id="UP001292094"/>
    </source>
</evidence>
<dbReference type="Pfam" id="PF00057">
    <property type="entry name" value="Ldl_recept_a"/>
    <property type="match status" value="15"/>
</dbReference>
<dbReference type="InterPro" id="IPR036055">
    <property type="entry name" value="LDL_receptor-like_sf"/>
</dbReference>
<feature type="disulfide bond" evidence="13">
    <location>
        <begin position="250"/>
        <end position="262"/>
    </location>
</feature>
<dbReference type="EMBL" id="JAWZYT010001507">
    <property type="protein sequence ID" value="KAK4311474.1"/>
    <property type="molecule type" value="Genomic_DNA"/>
</dbReference>
<evidence type="ECO:0000256" key="11">
    <source>
        <dbReference type="ARBA" id="ARBA00023170"/>
    </source>
</evidence>
<feature type="disulfide bond" evidence="13">
    <location>
        <begin position="374"/>
        <end position="386"/>
    </location>
</feature>
<keyword evidence="5" id="KW-0732">Signal</keyword>
<feature type="disulfide bond" evidence="13">
    <location>
        <begin position="269"/>
        <end position="284"/>
    </location>
</feature>
<dbReference type="FunFam" id="4.10.400.10:FF:000009">
    <property type="entry name" value="Low-density lipoprotein receptor-related protein 1"/>
    <property type="match status" value="1"/>
</dbReference>
<evidence type="ECO:0000256" key="6">
    <source>
        <dbReference type="ARBA" id="ARBA00022737"/>
    </source>
</evidence>
<dbReference type="Gene3D" id="4.10.400.10">
    <property type="entry name" value="Low-density Lipoprotein Receptor"/>
    <property type="match status" value="16"/>
</dbReference>
<dbReference type="SUPFAM" id="SSF57424">
    <property type="entry name" value="LDL receptor-like module"/>
    <property type="match status" value="16"/>
</dbReference>
<feature type="disulfide bond" evidence="13">
    <location>
        <begin position="571"/>
        <end position="586"/>
    </location>
</feature>
<feature type="domain" description="EGF-like" evidence="16">
    <location>
        <begin position="970"/>
        <end position="1006"/>
    </location>
</feature>
<feature type="disulfide bond" evidence="13">
    <location>
        <begin position="853"/>
        <end position="871"/>
    </location>
</feature>
<dbReference type="GO" id="GO:0005509">
    <property type="term" value="F:calcium ion binding"/>
    <property type="evidence" value="ECO:0007669"/>
    <property type="project" value="InterPro"/>
</dbReference>
<evidence type="ECO:0000256" key="7">
    <source>
        <dbReference type="ARBA" id="ARBA00022837"/>
    </source>
</evidence>
<evidence type="ECO:0000256" key="10">
    <source>
        <dbReference type="ARBA" id="ARBA00023157"/>
    </source>
</evidence>
<dbReference type="InterPro" id="IPR023415">
    <property type="entry name" value="LDLR_class-A_CS"/>
</dbReference>
<feature type="disulfide bond" evidence="13">
    <location>
        <begin position="209"/>
        <end position="221"/>
    </location>
</feature>
<reference evidence="17" key="1">
    <citation type="submission" date="2023-11" db="EMBL/GenBank/DDBJ databases">
        <title>Genome assemblies of two species of porcelain crab, Petrolisthes cinctipes and Petrolisthes manimaculis (Anomura: Porcellanidae).</title>
        <authorList>
            <person name="Angst P."/>
        </authorList>
    </citation>
    <scope>NUCLEOTIDE SEQUENCE</scope>
    <source>
        <strain evidence="17">PB745_02</strain>
        <tissue evidence="17">Gill</tissue>
    </source>
</reference>
<dbReference type="GO" id="GO:0006897">
    <property type="term" value="P:endocytosis"/>
    <property type="evidence" value="ECO:0007669"/>
    <property type="project" value="UniProtKB-KW"/>
</dbReference>
<feature type="repeat" description="LDL-receptor class B" evidence="14">
    <location>
        <begin position="158"/>
        <end position="198"/>
    </location>
</feature>
<feature type="disulfide bond" evidence="13">
    <location>
        <begin position="216"/>
        <end position="234"/>
    </location>
</feature>
<feature type="disulfide bond" evidence="13">
    <location>
        <begin position="897"/>
        <end position="915"/>
    </location>
</feature>
<keyword evidence="12" id="KW-0325">Glycoprotein</keyword>
<feature type="disulfide bond" evidence="13">
    <location>
        <begin position="417"/>
        <end position="429"/>
    </location>
</feature>
<dbReference type="Gene3D" id="2.120.10.30">
    <property type="entry name" value="TolB, C-terminal domain"/>
    <property type="match status" value="3"/>
</dbReference>
<feature type="disulfide bond" evidence="13">
    <location>
        <begin position="296"/>
        <end position="314"/>
    </location>
</feature>
<dbReference type="FunFam" id="4.10.400.10:FF:000181">
    <property type="entry name" value="Low-density lipoprotein RecePtor related"/>
    <property type="match status" value="1"/>
</dbReference>
<evidence type="ECO:0000256" key="4">
    <source>
        <dbReference type="ARBA" id="ARBA00022692"/>
    </source>
</evidence>
<evidence type="ECO:0000256" key="1">
    <source>
        <dbReference type="ARBA" id="ARBA00004479"/>
    </source>
</evidence>
<gene>
    <name evidence="17" type="ORF">Pmani_017025</name>
</gene>
<keyword evidence="7" id="KW-0106">Calcium</keyword>
<feature type="disulfide bond" evidence="13">
    <location>
        <begin position="909"/>
        <end position="924"/>
    </location>
</feature>
<name>A0AAE1PQC4_9EUCA</name>
<evidence type="ECO:0000256" key="3">
    <source>
        <dbReference type="ARBA" id="ARBA00022583"/>
    </source>
</evidence>
<evidence type="ECO:0000256" key="5">
    <source>
        <dbReference type="ARBA" id="ARBA00022729"/>
    </source>
</evidence>
<dbReference type="FunFam" id="4.10.400.10:FF:000005">
    <property type="entry name" value="low-density lipoprotein receptor-related protein 1B"/>
    <property type="match status" value="1"/>
</dbReference>
<comment type="caution">
    <text evidence="17">The sequence shown here is derived from an EMBL/GenBank/DDBJ whole genome shotgun (WGS) entry which is preliminary data.</text>
</comment>
<dbReference type="PANTHER" id="PTHR22722:SF14">
    <property type="entry name" value="MEGALIN, ISOFORM A"/>
    <property type="match status" value="1"/>
</dbReference>
<dbReference type="InterPro" id="IPR002172">
    <property type="entry name" value="LDrepeatLR_classA_rpt"/>
</dbReference>
<comment type="subcellular location">
    <subcellularLocation>
        <location evidence="1">Membrane</location>
        <topology evidence="1">Single-pass type I membrane protein</topology>
    </subcellularLocation>
</comment>
<dbReference type="InterPro" id="IPR001881">
    <property type="entry name" value="EGF-like_Ca-bd_dom"/>
</dbReference>
<dbReference type="PROSITE" id="PS50068">
    <property type="entry name" value="LDLRA_2"/>
    <property type="match status" value="15"/>
</dbReference>
<keyword evidence="10 13" id="KW-1015">Disulfide bond</keyword>
<dbReference type="InterPro" id="IPR000742">
    <property type="entry name" value="EGF"/>
</dbReference>
<accession>A0AAE1PQC4</accession>
<dbReference type="SMART" id="SM00192">
    <property type="entry name" value="LDLa"/>
    <property type="match status" value="17"/>
</dbReference>
<dbReference type="FunFam" id="4.10.400.10:FF:000002">
    <property type="entry name" value="Low-density lipoprotein receptor-related protein 1"/>
    <property type="match status" value="1"/>
</dbReference>
<keyword evidence="9" id="KW-0472">Membrane</keyword>
<feature type="disulfide bond" evidence="13">
    <location>
        <begin position="890"/>
        <end position="902"/>
    </location>
</feature>
<evidence type="ECO:0000259" key="16">
    <source>
        <dbReference type="SMART" id="SM00181"/>
    </source>
</evidence>
<dbReference type="SUPFAM" id="SSF63825">
    <property type="entry name" value="YWTD domain"/>
    <property type="match status" value="2"/>
</dbReference>
<keyword evidence="3" id="KW-0254">Endocytosis</keyword>
<dbReference type="PROSITE" id="PS01209">
    <property type="entry name" value="LDLRA_1"/>
    <property type="match status" value="7"/>
</dbReference>
<dbReference type="SMART" id="SM00179">
    <property type="entry name" value="EGF_CA"/>
    <property type="match status" value="1"/>
</dbReference>